<gene>
    <name evidence="3" type="ORF">CDD80_3813</name>
</gene>
<feature type="domain" description="DUF7918" evidence="2">
    <location>
        <begin position="88"/>
        <end position="199"/>
    </location>
</feature>
<dbReference type="EMBL" id="NJES01000342">
    <property type="protein sequence ID" value="PHH73459.1"/>
    <property type="molecule type" value="Genomic_DNA"/>
</dbReference>
<reference evidence="3 4" key="1">
    <citation type="submission" date="2017-06" db="EMBL/GenBank/DDBJ databases">
        <title>Ant-infecting Ophiocordyceps genomes reveal a high diversity of potential behavioral manipulation genes and a possible major role for enterotoxins.</title>
        <authorList>
            <person name="De Bekker C."/>
            <person name="Evans H.C."/>
            <person name="Brachmann A."/>
            <person name="Hughes D.P."/>
        </authorList>
    </citation>
    <scope>NUCLEOTIDE SEQUENCE [LARGE SCALE GENOMIC DNA]</scope>
    <source>
        <strain evidence="3 4">Map16</strain>
    </source>
</reference>
<dbReference type="AlphaFoldDB" id="A0A2C5XIC2"/>
<comment type="caution">
    <text evidence="3">The sequence shown here is derived from an EMBL/GenBank/DDBJ whole genome shotgun (WGS) entry which is preliminary data.</text>
</comment>
<organism evidence="3 4">
    <name type="scientific">Ophiocordyceps camponoti-rufipedis</name>
    <dbReference type="NCBI Taxonomy" id="2004952"/>
    <lineage>
        <taxon>Eukaryota</taxon>
        <taxon>Fungi</taxon>
        <taxon>Dikarya</taxon>
        <taxon>Ascomycota</taxon>
        <taxon>Pezizomycotina</taxon>
        <taxon>Sordariomycetes</taxon>
        <taxon>Hypocreomycetidae</taxon>
        <taxon>Hypocreales</taxon>
        <taxon>Ophiocordycipitaceae</taxon>
        <taxon>Ophiocordyceps</taxon>
    </lineage>
</organism>
<dbReference type="PANTHER" id="PTHR36223:SF1">
    <property type="entry name" value="TRANSCRIPTION ELONGATION FACTOR EAF N-TERMINAL DOMAIN-CONTAINING PROTEIN"/>
    <property type="match status" value="1"/>
</dbReference>
<dbReference type="InterPro" id="IPR057678">
    <property type="entry name" value="DUF7918"/>
</dbReference>
<sequence length="280" mass="31507">MAVIPAIKGLTVTVKVDGKTATEYPTPPDFDPQQFFNPDVRSNYCYIESTTGLSFAVEAVTTAAFKATPPYNDLILEVWVDGKWANVDDALTSTIRHDIKVARSMGTIQARLHLAWGREVGKHVSGNRQKFSTNSDALKLAEKSMKGRELTHGTTLSNDYTLQKAFPPVKSRKECKFAEFWFFYRSRGALHREMILPPSPSPPSSLFSVKKEERKRPVDLMTLDRKPSQNDVKPKKLKSCDEPDIVDLTGIAPFRSDRLKSQSQDTKFKREPEVIDLTGL</sequence>
<feature type="compositionally biased region" description="Basic and acidic residues" evidence="1">
    <location>
        <begin position="256"/>
        <end position="273"/>
    </location>
</feature>
<accession>A0A2C5XIC2</accession>
<evidence type="ECO:0000313" key="3">
    <source>
        <dbReference type="EMBL" id="PHH73459.1"/>
    </source>
</evidence>
<dbReference type="OrthoDB" id="3364132at2759"/>
<feature type="domain" description="DUF7918" evidence="2">
    <location>
        <begin position="9"/>
        <end position="86"/>
    </location>
</feature>
<keyword evidence="4" id="KW-1185">Reference proteome</keyword>
<dbReference type="Pfam" id="PF25534">
    <property type="entry name" value="DUF7918"/>
    <property type="match status" value="2"/>
</dbReference>
<protein>
    <recommendedName>
        <fullName evidence="2">DUF7918 domain-containing protein</fullName>
    </recommendedName>
</protein>
<evidence type="ECO:0000259" key="2">
    <source>
        <dbReference type="Pfam" id="PF25534"/>
    </source>
</evidence>
<dbReference type="PANTHER" id="PTHR36223">
    <property type="entry name" value="BETA-LACTAMASE-TYPE TRANSPEPTIDASE FOLD DOMAIN CONTAINING PROTEIN"/>
    <property type="match status" value="1"/>
</dbReference>
<dbReference type="STRING" id="2004952.A0A2C5XIC2"/>
<dbReference type="Proteomes" id="UP000226431">
    <property type="component" value="Unassembled WGS sequence"/>
</dbReference>
<evidence type="ECO:0000313" key="4">
    <source>
        <dbReference type="Proteomes" id="UP000226431"/>
    </source>
</evidence>
<name>A0A2C5XIC2_9HYPO</name>
<evidence type="ECO:0000256" key="1">
    <source>
        <dbReference type="SAM" id="MobiDB-lite"/>
    </source>
</evidence>
<feature type="region of interest" description="Disordered" evidence="1">
    <location>
        <begin position="256"/>
        <end position="280"/>
    </location>
</feature>
<proteinExistence type="predicted"/>